<reference evidence="1" key="1">
    <citation type="journal article" date="2014" name="Front. Microbiol.">
        <title>High frequency of phylogenetically diverse reductive dehalogenase-homologous genes in deep subseafloor sedimentary metagenomes.</title>
        <authorList>
            <person name="Kawai M."/>
            <person name="Futagami T."/>
            <person name="Toyoda A."/>
            <person name="Takaki Y."/>
            <person name="Nishi S."/>
            <person name="Hori S."/>
            <person name="Arai W."/>
            <person name="Tsubouchi T."/>
            <person name="Morono Y."/>
            <person name="Uchiyama I."/>
            <person name="Ito T."/>
            <person name="Fujiyama A."/>
            <person name="Inagaki F."/>
            <person name="Takami H."/>
        </authorList>
    </citation>
    <scope>NUCLEOTIDE SEQUENCE</scope>
    <source>
        <strain evidence="1">Expedition CK06-06</strain>
    </source>
</reference>
<dbReference type="Gene3D" id="3.30.930.10">
    <property type="entry name" value="Bira Bifunctional Protein, Domain 2"/>
    <property type="match status" value="1"/>
</dbReference>
<accession>X1N3G1</accession>
<evidence type="ECO:0000313" key="1">
    <source>
        <dbReference type="EMBL" id="GAI21400.1"/>
    </source>
</evidence>
<dbReference type="InterPro" id="IPR045864">
    <property type="entry name" value="aa-tRNA-synth_II/BPL/LPL"/>
</dbReference>
<feature type="non-terminal residue" evidence="1">
    <location>
        <position position="1"/>
    </location>
</feature>
<proteinExistence type="predicted"/>
<protein>
    <submittedName>
        <fullName evidence="1">Uncharacterized protein</fullName>
    </submittedName>
</protein>
<dbReference type="EMBL" id="BARV01018596">
    <property type="protein sequence ID" value="GAI21400.1"/>
    <property type="molecule type" value="Genomic_DNA"/>
</dbReference>
<name>X1N3G1_9ZZZZ</name>
<sequence length="33" mass="3650">VRGLDYYTRTVFEVQPEIEGAQSTLGGGGRYDD</sequence>
<comment type="caution">
    <text evidence="1">The sequence shown here is derived from an EMBL/GenBank/DDBJ whole genome shotgun (WGS) entry which is preliminary data.</text>
</comment>
<dbReference type="SUPFAM" id="SSF55681">
    <property type="entry name" value="Class II aaRS and biotin synthetases"/>
    <property type="match status" value="1"/>
</dbReference>
<organism evidence="1">
    <name type="scientific">marine sediment metagenome</name>
    <dbReference type="NCBI Taxonomy" id="412755"/>
    <lineage>
        <taxon>unclassified sequences</taxon>
        <taxon>metagenomes</taxon>
        <taxon>ecological metagenomes</taxon>
    </lineage>
</organism>
<gene>
    <name evidence="1" type="ORF">S06H3_31403</name>
</gene>
<dbReference type="AlphaFoldDB" id="X1N3G1"/>